<gene>
    <name evidence="1" type="ORF">PR048_016169</name>
</gene>
<protein>
    <submittedName>
        <fullName evidence="1">Uncharacterized protein</fullName>
    </submittedName>
</protein>
<evidence type="ECO:0000313" key="1">
    <source>
        <dbReference type="EMBL" id="KAJ8884312.1"/>
    </source>
</evidence>
<comment type="caution">
    <text evidence="1">The sequence shown here is derived from an EMBL/GenBank/DDBJ whole genome shotgun (WGS) entry which is preliminary data.</text>
</comment>
<dbReference type="EMBL" id="JARBHB010000005">
    <property type="protein sequence ID" value="KAJ8884312.1"/>
    <property type="molecule type" value="Genomic_DNA"/>
</dbReference>
<reference evidence="1 2" key="1">
    <citation type="submission" date="2023-02" db="EMBL/GenBank/DDBJ databases">
        <title>LHISI_Scaffold_Assembly.</title>
        <authorList>
            <person name="Stuart O.P."/>
            <person name="Cleave R."/>
            <person name="Magrath M.J.L."/>
            <person name="Mikheyev A.S."/>
        </authorList>
    </citation>
    <scope>NUCLEOTIDE SEQUENCE [LARGE SCALE GENOMIC DNA]</scope>
    <source>
        <strain evidence="1">Daus_M_001</strain>
        <tissue evidence="1">Leg muscle</tissue>
    </source>
</reference>
<sequence>MLAPQFLRCMVTHKYWSQIIFHSIPGNLGILQRIDLNFSLAAQDMRRAMDWQKMVMHIAKQLLCKCWETDTDYREALQEYQNTPIPGIGVSPSQLLNSRLVRIGLPLSMDKRKPRVQEGVHEWLKHREKKTRQWYNQTSDRKYIAFKSGQNVVERTSQDKSYLVQNYRGNVIRGTSKDLRPSYNHHAPVKNYRDLSTVSGDVNMRVDGDIDSSEKIISTMHDAVERDST</sequence>
<organism evidence="1 2">
    <name type="scientific">Dryococelus australis</name>
    <dbReference type="NCBI Taxonomy" id="614101"/>
    <lineage>
        <taxon>Eukaryota</taxon>
        <taxon>Metazoa</taxon>
        <taxon>Ecdysozoa</taxon>
        <taxon>Arthropoda</taxon>
        <taxon>Hexapoda</taxon>
        <taxon>Insecta</taxon>
        <taxon>Pterygota</taxon>
        <taxon>Neoptera</taxon>
        <taxon>Polyneoptera</taxon>
        <taxon>Phasmatodea</taxon>
        <taxon>Verophasmatodea</taxon>
        <taxon>Anareolatae</taxon>
        <taxon>Phasmatidae</taxon>
        <taxon>Eurycanthinae</taxon>
        <taxon>Dryococelus</taxon>
    </lineage>
</organism>
<evidence type="ECO:0000313" key="2">
    <source>
        <dbReference type="Proteomes" id="UP001159363"/>
    </source>
</evidence>
<dbReference type="Proteomes" id="UP001159363">
    <property type="component" value="Chromosome 4"/>
</dbReference>
<proteinExistence type="predicted"/>
<name>A0ABQ9HJ02_9NEOP</name>
<accession>A0ABQ9HJ02</accession>
<keyword evidence="2" id="KW-1185">Reference proteome</keyword>